<dbReference type="EMBL" id="QFYP01000001">
    <property type="protein sequence ID" value="RAK58983.1"/>
    <property type="molecule type" value="Genomic_DNA"/>
</dbReference>
<evidence type="ECO:0000259" key="2">
    <source>
        <dbReference type="SMART" id="SM00858"/>
    </source>
</evidence>
<dbReference type="NCBIfam" id="TIGR03177">
    <property type="entry name" value="pilus_cpaB"/>
    <property type="match status" value="1"/>
</dbReference>
<evidence type="ECO:0000313" key="4">
    <source>
        <dbReference type="Proteomes" id="UP000249842"/>
    </source>
</evidence>
<dbReference type="InterPro" id="IPR013974">
    <property type="entry name" value="SAF"/>
</dbReference>
<name>A0A328AVF1_9CAUL</name>
<dbReference type="AlphaFoldDB" id="A0A328AVF1"/>
<dbReference type="Proteomes" id="UP000249842">
    <property type="component" value="Unassembled WGS sequence"/>
</dbReference>
<dbReference type="RefSeq" id="WP_111456276.1">
    <property type="nucleotide sequence ID" value="NZ_QFYP01000001.1"/>
</dbReference>
<accession>A0A328AVF1</accession>
<feature type="domain" description="SAF" evidence="2">
    <location>
        <begin position="46"/>
        <end position="114"/>
    </location>
</feature>
<evidence type="ECO:0000256" key="1">
    <source>
        <dbReference type="SAM" id="MobiDB-lite"/>
    </source>
</evidence>
<evidence type="ECO:0000313" key="3">
    <source>
        <dbReference type="EMBL" id="RAK58983.1"/>
    </source>
</evidence>
<proteinExistence type="predicted"/>
<dbReference type="InterPro" id="IPR017592">
    <property type="entry name" value="Pilus_assmbl_Flp-typ_CpaB"/>
</dbReference>
<feature type="compositionally biased region" description="Low complexity" evidence="1">
    <location>
        <begin position="285"/>
        <end position="304"/>
    </location>
</feature>
<feature type="compositionally biased region" description="Low complexity" evidence="1">
    <location>
        <begin position="250"/>
        <end position="259"/>
    </location>
</feature>
<organism evidence="3 4">
    <name type="scientific">Phenylobacterium hankyongense</name>
    <dbReference type="NCBI Taxonomy" id="1813876"/>
    <lineage>
        <taxon>Bacteria</taxon>
        <taxon>Pseudomonadati</taxon>
        <taxon>Pseudomonadota</taxon>
        <taxon>Alphaproteobacteria</taxon>
        <taxon>Caulobacterales</taxon>
        <taxon>Caulobacteraceae</taxon>
        <taxon>Phenylobacterium</taxon>
    </lineage>
</organism>
<dbReference type="SMART" id="SM00858">
    <property type="entry name" value="SAF"/>
    <property type="match status" value="1"/>
</dbReference>
<dbReference type="Pfam" id="PF16976">
    <property type="entry name" value="RcpC"/>
    <property type="match status" value="1"/>
</dbReference>
<dbReference type="InterPro" id="IPR031571">
    <property type="entry name" value="RcpC_dom"/>
</dbReference>
<dbReference type="CDD" id="cd11614">
    <property type="entry name" value="SAF_CpaB_FlgA_like"/>
    <property type="match status" value="1"/>
</dbReference>
<feature type="region of interest" description="Disordered" evidence="1">
    <location>
        <begin position="247"/>
        <end position="319"/>
    </location>
</feature>
<comment type="caution">
    <text evidence="3">The sequence shown here is derived from an EMBL/GenBank/DDBJ whole genome shotgun (WGS) entry which is preliminary data.</text>
</comment>
<protein>
    <submittedName>
        <fullName evidence="3">Flp pilus assembly protein CpaB</fullName>
    </submittedName>
</protein>
<dbReference type="OrthoDB" id="163768at2"/>
<sequence>MRVVTIVSLGASAVLGLAALVVAKTVLPNAASAKVPAAASRAVTGVPVVVASKPMKFGDRLDAEHLTLAHLPPEAVPEGAFTTVAAVLAQDHGGAPVALTPIAVREPLLPSKLSGPGARPSVAAEIAEGMRAYTIKVSDVSGVGGHALPGDRVDVVLLRDLTPEASQRNFVSDVVLQDVRVLAVDLNADLTSNKPATPSTATLEVSVQDSQKLAVASDLGKLSLALRKTGSSEVASVAPMRPAAFVAGGRPAPTLSRAPAPRRRATPSEDGGLIAIVELEGGGSKPRTPRAAKPAAAPAAPVPAGGLQTTASDLKPNLS</sequence>
<dbReference type="Pfam" id="PF08666">
    <property type="entry name" value="SAF"/>
    <property type="match status" value="1"/>
</dbReference>
<feature type="compositionally biased region" description="Polar residues" evidence="1">
    <location>
        <begin position="307"/>
        <end position="319"/>
    </location>
</feature>
<keyword evidence="4" id="KW-1185">Reference proteome</keyword>
<reference evidence="4" key="1">
    <citation type="submission" date="2018-05" db="EMBL/GenBank/DDBJ databases">
        <authorList>
            <person name="Li X."/>
        </authorList>
    </citation>
    <scope>NUCLEOTIDE SEQUENCE [LARGE SCALE GENOMIC DNA]</scope>
    <source>
        <strain evidence="4">HKS-05</strain>
    </source>
</reference>
<gene>
    <name evidence="3" type="primary">cpaB</name>
    <name evidence="3" type="ORF">DJ021_03770</name>
</gene>